<evidence type="ECO:0000313" key="4">
    <source>
        <dbReference type="Proteomes" id="UP001501508"/>
    </source>
</evidence>
<dbReference type="Pfam" id="PF00534">
    <property type="entry name" value="Glycos_transf_1"/>
    <property type="match status" value="1"/>
</dbReference>
<protein>
    <submittedName>
        <fullName evidence="3">TIGR04157 family glycosyltransferase</fullName>
    </submittedName>
</protein>
<dbReference type="CDD" id="cd03801">
    <property type="entry name" value="GT4_PimA-like"/>
    <property type="match status" value="1"/>
</dbReference>
<feature type="domain" description="Glycosyl transferase family 1" evidence="1">
    <location>
        <begin position="213"/>
        <end position="383"/>
    </location>
</feature>
<dbReference type="EMBL" id="BAABEY010000001">
    <property type="protein sequence ID" value="GAA4430735.1"/>
    <property type="molecule type" value="Genomic_DNA"/>
</dbReference>
<dbReference type="Pfam" id="PF13439">
    <property type="entry name" value="Glyco_transf_4"/>
    <property type="match status" value="1"/>
</dbReference>
<dbReference type="Gene3D" id="3.40.50.2000">
    <property type="entry name" value="Glycogen Phosphorylase B"/>
    <property type="match status" value="2"/>
</dbReference>
<keyword evidence="4" id="KW-1185">Reference proteome</keyword>
<sequence>MKRKNIFFIDTRGEGKNYGIGTYRRILFHYLLDSNKYNIFWVKINYAATPDVKVLSNSSTSGMISIEISLSFDFRDEFDATSKIAFREQFRSLTCFAILQNLTQCRTGIVHLNSVGEKGMAIVAKQKGFRVIGTQHTALFEKPEFKTNDRADELNWSLFNSEREYLSNLDACIFLSDITMHRAIDYNHICPEKANLIYNGVHFAPPQDNKVTETLKNEMELSSDDFIILYVGRLNRRKGLVELISSFTSFSKNRTKVKLVIVGDGDLSIFANLKDDVRGKILKIGYMTNDRISAIYRLANIGVLPSYSEQSSFSILEMMNYGLPLILSDIPEFCLFKDDFHAIKSAVHKSTYGTVSGIDIESLRICIERLYESKKLRDFLIRNSKELISKKLNSKRMSDLTISLYDKL</sequence>
<comment type="caution">
    <text evidence="3">The sequence shown here is derived from an EMBL/GenBank/DDBJ whole genome shotgun (WGS) entry which is preliminary data.</text>
</comment>
<dbReference type="InterPro" id="IPR001296">
    <property type="entry name" value="Glyco_trans_1"/>
</dbReference>
<evidence type="ECO:0000313" key="3">
    <source>
        <dbReference type="EMBL" id="GAA4430735.1"/>
    </source>
</evidence>
<dbReference type="SUPFAM" id="SSF53756">
    <property type="entry name" value="UDP-Glycosyltransferase/glycogen phosphorylase"/>
    <property type="match status" value="1"/>
</dbReference>
<dbReference type="InterPro" id="IPR050194">
    <property type="entry name" value="Glycosyltransferase_grp1"/>
</dbReference>
<gene>
    <name evidence="3" type="ORF">GCM10023091_00380</name>
</gene>
<accession>A0ABP8LKZ4</accession>
<dbReference type="RefSeq" id="WP_345025963.1">
    <property type="nucleotide sequence ID" value="NZ_BAABEY010000001.1"/>
</dbReference>
<dbReference type="PANTHER" id="PTHR45947:SF3">
    <property type="entry name" value="SULFOQUINOVOSYL TRANSFERASE SQD2"/>
    <property type="match status" value="1"/>
</dbReference>
<reference evidence="4" key="1">
    <citation type="journal article" date="2019" name="Int. J. Syst. Evol. Microbiol.">
        <title>The Global Catalogue of Microorganisms (GCM) 10K type strain sequencing project: providing services to taxonomists for standard genome sequencing and annotation.</title>
        <authorList>
            <consortium name="The Broad Institute Genomics Platform"/>
            <consortium name="The Broad Institute Genome Sequencing Center for Infectious Disease"/>
            <person name="Wu L."/>
            <person name="Ma J."/>
        </authorList>
    </citation>
    <scope>NUCLEOTIDE SEQUENCE [LARGE SCALE GENOMIC DNA]</scope>
    <source>
        <strain evidence="4">JCM 31920</strain>
    </source>
</reference>
<feature type="domain" description="Glycosyltransferase subfamily 4-like N-terminal" evidence="2">
    <location>
        <begin position="95"/>
        <end position="202"/>
    </location>
</feature>
<dbReference type="InterPro" id="IPR028098">
    <property type="entry name" value="Glyco_trans_4-like_N"/>
</dbReference>
<proteinExistence type="predicted"/>
<evidence type="ECO:0000259" key="2">
    <source>
        <dbReference type="Pfam" id="PF13439"/>
    </source>
</evidence>
<dbReference type="PANTHER" id="PTHR45947">
    <property type="entry name" value="SULFOQUINOVOSYL TRANSFERASE SQD2"/>
    <property type="match status" value="1"/>
</dbReference>
<name>A0ABP8LKZ4_9BACT</name>
<evidence type="ECO:0000259" key="1">
    <source>
        <dbReference type="Pfam" id="PF00534"/>
    </source>
</evidence>
<organism evidence="3 4">
    <name type="scientific">Ravibacter arvi</name>
    <dbReference type="NCBI Taxonomy" id="2051041"/>
    <lineage>
        <taxon>Bacteria</taxon>
        <taxon>Pseudomonadati</taxon>
        <taxon>Bacteroidota</taxon>
        <taxon>Cytophagia</taxon>
        <taxon>Cytophagales</taxon>
        <taxon>Spirosomataceae</taxon>
        <taxon>Ravibacter</taxon>
    </lineage>
</organism>
<dbReference type="Proteomes" id="UP001501508">
    <property type="component" value="Unassembled WGS sequence"/>
</dbReference>